<name>A0AAD9AZK6_9PEZI</name>
<feature type="region of interest" description="Disordered" evidence="1">
    <location>
        <begin position="34"/>
        <end position="89"/>
    </location>
</feature>
<dbReference type="PANTHER" id="PTHR33112">
    <property type="entry name" value="DOMAIN PROTEIN, PUTATIVE-RELATED"/>
    <property type="match status" value="1"/>
</dbReference>
<feature type="domain" description="Heterokaryon incompatibility" evidence="2">
    <location>
        <begin position="279"/>
        <end position="429"/>
    </location>
</feature>
<organism evidence="3 4">
    <name type="scientific">Colletotrichum chrysophilum</name>
    <dbReference type="NCBI Taxonomy" id="1836956"/>
    <lineage>
        <taxon>Eukaryota</taxon>
        <taxon>Fungi</taxon>
        <taxon>Dikarya</taxon>
        <taxon>Ascomycota</taxon>
        <taxon>Pezizomycotina</taxon>
        <taxon>Sordariomycetes</taxon>
        <taxon>Hypocreomycetidae</taxon>
        <taxon>Glomerellales</taxon>
        <taxon>Glomerellaceae</taxon>
        <taxon>Colletotrichum</taxon>
        <taxon>Colletotrichum gloeosporioides species complex</taxon>
    </lineage>
</organism>
<feature type="compositionally biased region" description="Polar residues" evidence="1">
    <location>
        <begin position="78"/>
        <end position="87"/>
    </location>
</feature>
<evidence type="ECO:0000313" key="4">
    <source>
        <dbReference type="Proteomes" id="UP001243330"/>
    </source>
</evidence>
<proteinExistence type="predicted"/>
<evidence type="ECO:0000313" key="3">
    <source>
        <dbReference type="EMBL" id="KAK1856190.1"/>
    </source>
</evidence>
<dbReference type="Proteomes" id="UP001243330">
    <property type="component" value="Unassembled WGS sequence"/>
</dbReference>
<feature type="compositionally biased region" description="Basic and acidic residues" evidence="1">
    <location>
        <begin position="692"/>
        <end position="703"/>
    </location>
</feature>
<dbReference type="PANTHER" id="PTHR33112:SF12">
    <property type="entry name" value="HETEROKARYON INCOMPATIBILITY DOMAIN-CONTAINING PROTEIN"/>
    <property type="match status" value="1"/>
</dbReference>
<dbReference type="AlphaFoldDB" id="A0AAD9AZK6"/>
<dbReference type="EMBL" id="JAQOWY010000011">
    <property type="protein sequence ID" value="KAK1856190.1"/>
    <property type="molecule type" value="Genomic_DNA"/>
</dbReference>
<feature type="region of interest" description="Disordered" evidence="1">
    <location>
        <begin position="692"/>
        <end position="725"/>
    </location>
</feature>
<sequence>MALCSHCQTLDFRWVGYYRPELDYPRYSAATDAGLETDEDDEGRSDLSTTLGIGESEIDEDNHEAVTECERDEELSETSDISSSQGLPGNEDLSLREILDREDVCLFCRQISSLFNTWSERFWPNPTKQDLDSGQVSFSGEGFGVVDEAAHTRHDDTLCVGNVSVTLNRCQDGAVMHYQRSREHPPTVTDICDLLEPSKSGSKQRDKLVWLDLEPYYGRIRPPEIDFRLLREWKRICDNDHEDSCGLTSIHTTRRPDMIRCIDVDAMCIVELRDPAAKWVALSYVWGKRTFEVLKKDSLGSLRYPGALDPSWIPDTILDAITVTRMIGERYLWTDSLCIIQGSPQDKAAFIPLMDVIYGLASLTIVALSGEGAYDRLPGVRSSSRPPAEGPFFLNGVWLQKAPPLDGLGFTPADRSRSRYMTRGWTFQEILLSRRLLIFTPEVVFWECQSATWREDANWEILDPDSRGLTLFRNSVFGFDHEGIHVPKADPESFNRMYQSLVSDYGRRELTYDGDGLAAIEGILASVELTSGIGFTWGLPKPYLGMAITWPTDNNASRVRRRKATYMIVTKHDTIYVPYPSWSWVGWVGPNLFDDSFGNLAGEHAGLVFYMLDSEKDRLILIEQNQEFIKMESSNRIHRRAPPTWREDAFREVSMKQVPQSLLAPELRPALLIFWTSCCTLVWDHTMTRSGVRQEERKLHGENEGDDDGEDEKEEDADDEQSKRVQVLCDRRGNKVRVVWDHYLNDVTTASGEAELIIVGRSSTEYARPRSELVAYRVEKQSSGARTRVVSATVAEEEWNALADRKWELVFLL</sequence>
<comment type="caution">
    <text evidence="3">The sequence shown here is derived from an EMBL/GenBank/DDBJ whole genome shotgun (WGS) entry which is preliminary data.</text>
</comment>
<evidence type="ECO:0000259" key="2">
    <source>
        <dbReference type="Pfam" id="PF06985"/>
    </source>
</evidence>
<accession>A0AAD9AZK6</accession>
<dbReference type="InterPro" id="IPR010730">
    <property type="entry name" value="HET"/>
</dbReference>
<dbReference type="Pfam" id="PF06985">
    <property type="entry name" value="HET"/>
    <property type="match status" value="1"/>
</dbReference>
<gene>
    <name evidence="3" type="ORF">CCHR01_01101</name>
</gene>
<evidence type="ECO:0000256" key="1">
    <source>
        <dbReference type="SAM" id="MobiDB-lite"/>
    </source>
</evidence>
<protein>
    <submittedName>
        <fullName evidence="3">Tol protein-like protein</fullName>
    </submittedName>
</protein>
<reference evidence="3" key="1">
    <citation type="submission" date="2023-01" db="EMBL/GenBank/DDBJ databases">
        <title>Colletotrichum chrysophilum M932 genome sequence.</title>
        <authorList>
            <person name="Baroncelli R."/>
        </authorList>
    </citation>
    <scope>NUCLEOTIDE SEQUENCE</scope>
    <source>
        <strain evidence="3">M932</strain>
    </source>
</reference>
<feature type="compositionally biased region" description="Acidic residues" evidence="1">
    <location>
        <begin position="704"/>
        <end position="719"/>
    </location>
</feature>
<keyword evidence="4" id="KW-1185">Reference proteome</keyword>